<dbReference type="NCBIfam" id="NF033547">
    <property type="entry name" value="transpos_IS1595"/>
    <property type="match status" value="1"/>
</dbReference>
<dbReference type="Pfam" id="PF12762">
    <property type="entry name" value="DDE_Tnp_IS1595"/>
    <property type="match status" value="1"/>
</dbReference>
<comment type="caution">
    <text evidence="2">The sequence shown here is derived from an EMBL/GenBank/DDBJ whole genome shotgun (WGS) entry which is preliminary data.</text>
</comment>
<name>A0A9D1UIJ1_9BACT</name>
<dbReference type="AlphaFoldDB" id="A0A9D1UIJ1"/>
<dbReference type="PANTHER" id="PTHR47163:SF2">
    <property type="entry name" value="SI:DKEY-17M8.2"/>
    <property type="match status" value="1"/>
</dbReference>
<protein>
    <submittedName>
        <fullName evidence="2">IS1595 family transposase</fullName>
    </submittedName>
</protein>
<reference evidence="2" key="2">
    <citation type="submission" date="2021-04" db="EMBL/GenBank/DDBJ databases">
        <authorList>
            <person name="Gilroy R."/>
        </authorList>
    </citation>
    <scope>NUCLEOTIDE SEQUENCE</scope>
    <source>
        <strain evidence="2">Gambia16-930</strain>
    </source>
</reference>
<feature type="domain" description="ISXO2-like transposase" evidence="1">
    <location>
        <begin position="135"/>
        <end position="284"/>
    </location>
</feature>
<organism evidence="2 3">
    <name type="scientific">Candidatus Onthomorpha intestinigallinarum</name>
    <dbReference type="NCBI Taxonomy" id="2840880"/>
    <lineage>
        <taxon>Bacteria</taxon>
        <taxon>Pseudomonadati</taxon>
        <taxon>Bacteroidota</taxon>
        <taxon>Bacteroidia</taxon>
        <taxon>Bacteroidales</taxon>
        <taxon>Candidatus Onthomorpha</taxon>
    </lineage>
</organism>
<proteinExistence type="predicted"/>
<accession>A0A9D1UIJ1</accession>
<dbReference type="InterPro" id="IPR024445">
    <property type="entry name" value="Tnp_ISXO2-like"/>
</dbReference>
<dbReference type="PANTHER" id="PTHR47163">
    <property type="entry name" value="DDE_TNP_IS1595 DOMAIN-CONTAINING PROTEIN"/>
    <property type="match status" value="1"/>
</dbReference>
<sequence>MKRTVGNNIGNFKSMADFHAAFPDEKSCIKYLERQLWPNGEPVSPYDPTSKVNRRGDGMYRCKNTGKNFNVRIGTMFEGSKASLYQWFIAIFLVTSHKKGVSSMQLAKDIGVTQKTAWFMLQRIRENFGMESKDKFSGEVELDETFVGGKNKNRHRNKKVKNSQGRSFKDKTPVMGILERGGCVVCKVVKNTTYKQLTVPVLRKVKRTAKVYSDEWQGYKTISKLYNHHIVDHGHGIYVDGGAYTNTIEAFWSNYCKRAINGTYSWISRKHMQRYFDEFSFRYNTNDMDESERFHYFTANCRRRITYNEVTSRPKKAAI</sequence>
<gene>
    <name evidence="2" type="ORF">IAC47_06555</name>
</gene>
<dbReference type="SMART" id="SM01126">
    <property type="entry name" value="DDE_Tnp_IS1595"/>
    <property type="match status" value="1"/>
</dbReference>
<reference evidence="2" key="1">
    <citation type="journal article" date="2021" name="PeerJ">
        <title>Extensive microbial diversity within the chicken gut microbiome revealed by metagenomics and culture.</title>
        <authorList>
            <person name="Gilroy R."/>
            <person name="Ravi A."/>
            <person name="Getino M."/>
            <person name="Pursley I."/>
            <person name="Horton D.L."/>
            <person name="Alikhan N.F."/>
            <person name="Baker D."/>
            <person name="Gharbi K."/>
            <person name="Hall N."/>
            <person name="Watson M."/>
            <person name="Adriaenssens E.M."/>
            <person name="Foster-Nyarko E."/>
            <person name="Jarju S."/>
            <person name="Secka A."/>
            <person name="Antonio M."/>
            <person name="Oren A."/>
            <person name="Chaudhuri R.R."/>
            <person name="La Ragione R."/>
            <person name="Hildebrand F."/>
            <person name="Pallen M.J."/>
        </authorList>
    </citation>
    <scope>NUCLEOTIDE SEQUENCE</scope>
    <source>
        <strain evidence="2">Gambia16-930</strain>
    </source>
</reference>
<evidence type="ECO:0000313" key="3">
    <source>
        <dbReference type="Proteomes" id="UP000824267"/>
    </source>
</evidence>
<dbReference type="InterPro" id="IPR053164">
    <property type="entry name" value="IS1016-like_transposase"/>
</dbReference>
<evidence type="ECO:0000313" key="2">
    <source>
        <dbReference type="EMBL" id="HIW87916.1"/>
    </source>
</evidence>
<dbReference type="Proteomes" id="UP000824267">
    <property type="component" value="Unassembled WGS sequence"/>
</dbReference>
<dbReference type="EMBL" id="DXGG01000205">
    <property type="protein sequence ID" value="HIW87916.1"/>
    <property type="molecule type" value="Genomic_DNA"/>
</dbReference>
<evidence type="ECO:0000259" key="1">
    <source>
        <dbReference type="SMART" id="SM01126"/>
    </source>
</evidence>